<evidence type="ECO:0000313" key="3">
    <source>
        <dbReference type="Proteomes" id="UP000663868"/>
    </source>
</evidence>
<protein>
    <submittedName>
        <fullName evidence="2">Uncharacterized protein</fullName>
    </submittedName>
</protein>
<sequence length="69" mass="7852">ISNKTRQLFNKYQKKITIINDYIKKEYDNNSTVNLAINKPLTIAATTTTTTLKESTDDTPPLHTPNLDK</sequence>
<name>A0A820K1J2_9BILA</name>
<feature type="non-terminal residue" evidence="2">
    <location>
        <position position="69"/>
    </location>
</feature>
<reference evidence="2" key="1">
    <citation type="submission" date="2021-02" db="EMBL/GenBank/DDBJ databases">
        <authorList>
            <person name="Nowell W R."/>
        </authorList>
    </citation>
    <scope>NUCLEOTIDE SEQUENCE</scope>
</reference>
<comment type="caution">
    <text evidence="2">The sequence shown here is derived from an EMBL/GenBank/DDBJ whole genome shotgun (WGS) entry which is preliminary data.</text>
</comment>
<dbReference type="EMBL" id="CAJOBB010017009">
    <property type="protein sequence ID" value="CAF4334617.1"/>
    <property type="molecule type" value="Genomic_DNA"/>
</dbReference>
<proteinExistence type="predicted"/>
<accession>A0A820K1J2</accession>
<organism evidence="2 3">
    <name type="scientific">Adineta steineri</name>
    <dbReference type="NCBI Taxonomy" id="433720"/>
    <lineage>
        <taxon>Eukaryota</taxon>
        <taxon>Metazoa</taxon>
        <taxon>Spiralia</taxon>
        <taxon>Gnathifera</taxon>
        <taxon>Rotifera</taxon>
        <taxon>Eurotatoria</taxon>
        <taxon>Bdelloidea</taxon>
        <taxon>Adinetida</taxon>
        <taxon>Adinetidae</taxon>
        <taxon>Adineta</taxon>
    </lineage>
</organism>
<dbReference type="Proteomes" id="UP000663868">
    <property type="component" value="Unassembled WGS sequence"/>
</dbReference>
<gene>
    <name evidence="2" type="ORF">KXQ929_LOCUS47368</name>
</gene>
<dbReference type="AlphaFoldDB" id="A0A820K1J2"/>
<feature type="non-terminal residue" evidence="2">
    <location>
        <position position="1"/>
    </location>
</feature>
<feature type="region of interest" description="Disordered" evidence="1">
    <location>
        <begin position="50"/>
        <end position="69"/>
    </location>
</feature>
<evidence type="ECO:0000256" key="1">
    <source>
        <dbReference type="SAM" id="MobiDB-lite"/>
    </source>
</evidence>
<evidence type="ECO:0000313" key="2">
    <source>
        <dbReference type="EMBL" id="CAF4334617.1"/>
    </source>
</evidence>